<evidence type="ECO:0000259" key="1">
    <source>
        <dbReference type="Pfam" id="PF13986"/>
    </source>
</evidence>
<sequence length="72" mass="8060">MSTNELCLSRKEMRELCGTPLKDRQFAFLRANGIRHYKGLDDRPRVLRSTVEGVGDEAAAKAIATWKPNKAA</sequence>
<gene>
    <name evidence="2" type="ORF">BCL79_0665</name>
</gene>
<dbReference type="RefSeq" id="WP_121037304.1">
    <property type="nucleotide sequence ID" value="NZ_RCDC01000004.1"/>
</dbReference>
<accession>A0A498CGF0</accession>
<dbReference type="Proteomes" id="UP000274786">
    <property type="component" value="Unassembled WGS sequence"/>
</dbReference>
<dbReference type="InterPro" id="IPR025319">
    <property type="entry name" value="DUF4224"/>
</dbReference>
<dbReference type="EMBL" id="RCDC01000004">
    <property type="protein sequence ID" value="RLK56281.1"/>
    <property type="molecule type" value="Genomic_DNA"/>
</dbReference>
<proteinExistence type="predicted"/>
<protein>
    <submittedName>
        <fullName evidence="2">Uncharacterized protein DUF4224</fullName>
    </submittedName>
</protein>
<dbReference type="AlphaFoldDB" id="A0A498CGF0"/>
<dbReference type="Pfam" id="PF13986">
    <property type="entry name" value="DUF4224"/>
    <property type="match status" value="1"/>
</dbReference>
<evidence type="ECO:0000313" key="2">
    <source>
        <dbReference type="EMBL" id="RLK56281.1"/>
    </source>
</evidence>
<feature type="domain" description="DUF4224" evidence="1">
    <location>
        <begin position="8"/>
        <end position="50"/>
    </location>
</feature>
<name>A0A498CGF0_9GAMM</name>
<dbReference type="OrthoDB" id="5958829at2"/>
<comment type="caution">
    <text evidence="2">The sequence shown here is derived from an EMBL/GenBank/DDBJ whole genome shotgun (WGS) entry which is preliminary data.</text>
</comment>
<evidence type="ECO:0000313" key="3">
    <source>
        <dbReference type="Proteomes" id="UP000274786"/>
    </source>
</evidence>
<reference evidence="2 3" key="1">
    <citation type="submission" date="2018-10" db="EMBL/GenBank/DDBJ databases">
        <title>Comparative analysis of microorganisms from saline springs in Andes Mountain Range, Colombia.</title>
        <authorList>
            <person name="Rubin E."/>
        </authorList>
    </citation>
    <scope>NUCLEOTIDE SEQUENCE [LARGE SCALE GENOMIC DNA]</scope>
    <source>
        <strain evidence="2 3">USBA GBX 843</strain>
    </source>
</reference>
<organism evidence="2 3">
    <name type="scientific">Stenotrophomonas rhizophila</name>
    <dbReference type="NCBI Taxonomy" id="216778"/>
    <lineage>
        <taxon>Bacteria</taxon>
        <taxon>Pseudomonadati</taxon>
        <taxon>Pseudomonadota</taxon>
        <taxon>Gammaproteobacteria</taxon>
        <taxon>Lysobacterales</taxon>
        <taxon>Lysobacteraceae</taxon>
        <taxon>Stenotrophomonas</taxon>
    </lineage>
</organism>